<proteinExistence type="predicted"/>
<keyword evidence="2" id="KW-1185">Reference proteome</keyword>
<dbReference type="PANTHER" id="PTHR12265:SF40">
    <property type="entry name" value="DUF829-DOMAIN-CONTAINING PROTEIN"/>
    <property type="match status" value="1"/>
</dbReference>
<keyword evidence="1" id="KW-0472">Membrane</keyword>
<dbReference type="Pfam" id="PF05705">
    <property type="entry name" value="DUF829"/>
    <property type="match status" value="1"/>
</dbReference>
<name>A0A8H4LA44_9HYPO</name>
<accession>A0A8H4LA44</accession>
<evidence type="ECO:0000313" key="2">
    <source>
        <dbReference type="Proteomes" id="UP000554235"/>
    </source>
</evidence>
<dbReference type="Proteomes" id="UP000554235">
    <property type="component" value="Unassembled WGS sequence"/>
</dbReference>
<organism evidence="1 2">
    <name type="scientific">Fusarium albosuccineum</name>
    <dbReference type="NCBI Taxonomy" id="1237068"/>
    <lineage>
        <taxon>Eukaryota</taxon>
        <taxon>Fungi</taxon>
        <taxon>Dikarya</taxon>
        <taxon>Ascomycota</taxon>
        <taxon>Pezizomycotina</taxon>
        <taxon>Sordariomycetes</taxon>
        <taxon>Hypocreomycetidae</taxon>
        <taxon>Hypocreales</taxon>
        <taxon>Nectriaceae</taxon>
        <taxon>Fusarium</taxon>
        <taxon>Fusarium decemcellulare species complex</taxon>
    </lineage>
</organism>
<dbReference type="AlphaFoldDB" id="A0A8H4LA44"/>
<comment type="caution">
    <text evidence="1">The sequence shown here is derived from an EMBL/GenBank/DDBJ whole genome shotgun (WGS) entry which is preliminary data.</text>
</comment>
<keyword evidence="1" id="KW-0812">Transmembrane</keyword>
<dbReference type="InterPro" id="IPR008547">
    <property type="entry name" value="DUF829_TMEM53"/>
</dbReference>
<reference evidence="1 2" key="1">
    <citation type="submission" date="2020-01" db="EMBL/GenBank/DDBJ databases">
        <title>Identification and distribution of gene clusters putatively required for synthesis of sphingolipid metabolism inhibitors in phylogenetically diverse species of the filamentous fungus Fusarium.</title>
        <authorList>
            <person name="Kim H.-S."/>
            <person name="Busman M."/>
            <person name="Brown D.W."/>
            <person name="Divon H."/>
            <person name="Uhlig S."/>
            <person name="Proctor R.H."/>
        </authorList>
    </citation>
    <scope>NUCLEOTIDE SEQUENCE [LARGE SCALE GENOMIC DNA]</scope>
    <source>
        <strain evidence="1 2">NRRL 20459</strain>
    </source>
</reference>
<gene>
    <name evidence="1" type="ORF">FALBO_9162</name>
</gene>
<dbReference type="OrthoDB" id="77878at2759"/>
<protein>
    <submittedName>
        <fullName evidence="1">Transmembrane 53-b</fullName>
    </submittedName>
</protein>
<evidence type="ECO:0000313" key="1">
    <source>
        <dbReference type="EMBL" id="KAF4464008.1"/>
    </source>
</evidence>
<dbReference type="EMBL" id="JAADYS010001255">
    <property type="protein sequence ID" value="KAF4464008.1"/>
    <property type="molecule type" value="Genomic_DNA"/>
</dbReference>
<dbReference type="PANTHER" id="PTHR12265">
    <property type="entry name" value="TRANSMEMBRANE PROTEIN 53"/>
    <property type="match status" value="1"/>
</dbReference>
<sequence>MASSTKPVKEKPLSFMENLSPLVSLYRPSSNVAEAESGAPAPPKLIIIASWTNALDSHISKYVNKYKELYPSSQILLVRSTSKVLFDPPLLNKTVQPLVPVIRAIFPSDASSSSPGLLIHLLSNGGSSSISSLYNAYAASARDGEDPHLPQHVTIFDSAPGDFRVAGTVAFFQVGLPTIQRAIATPFLYAASLFWAAAISVGLFKDWLAFWGTTHNEGDGKTTSEIRRAYIYSDTDALVHHETVEAHASDAEKKGFQVRREKFDGSSHVSHARKDEARYWEVVKNTWGGL</sequence>